<reference evidence="1 4" key="1">
    <citation type="journal article" date="2005" name="Science">
        <title>Genome of the host-cell transforming parasite Theileria annulata compared with T. parva.</title>
        <authorList>
            <person name="Pain A."/>
            <person name="Renauld H."/>
            <person name="Berriman M."/>
            <person name="Murphy L."/>
            <person name="Yeats C.A."/>
            <person name="Weir W."/>
            <person name="Kerhornou A."/>
            <person name="Aslett M."/>
            <person name="Bishop R."/>
            <person name="Bouchier C."/>
            <person name="Cochet M."/>
            <person name="Coulson R.M.R."/>
            <person name="Cronin A."/>
            <person name="de Villiers E.P."/>
            <person name="Fraser A."/>
            <person name="Fosker N."/>
            <person name="Gardner M."/>
            <person name="Goble A."/>
            <person name="Griffiths-Jones S."/>
            <person name="Harris D.E."/>
            <person name="Katzer F."/>
            <person name="Larke N."/>
            <person name="Lord A."/>
            <person name="Maser P."/>
            <person name="McKellar S."/>
            <person name="Mooney P."/>
            <person name="Morton F."/>
            <person name="Nene V."/>
            <person name="O'Neil S."/>
            <person name="Price C."/>
            <person name="Quail M.A."/>
            <person name="Rabbinowitsch E."/>
            <person name="Rawlings N.D."/>
            <person name="Rutter S."/>
            <person name="Saunders D."/>
            <person name="Seeger K."/>
            <person name="Shah T."/>
            <person name="Squares R."/>
            <person name="Squares S."/>
            <person name="Tivey A."/>
            <person name="Walker A.R."/>
            <person name="Woodward J."/>
            <person name="Dobbelaere D.A.E."/>
            <person name="Langsley G."/>
            <person name="Rajandream M.A."/>
            <person name="McKeever D."/>
            <person name="Shiels B."/>
            <person name="Tait A."/>
            <person name="Barrell B.G."/>
            <person name="Hall N."/>
        </authorList>
    </citation>
    <scope>NUCLEOTIDE SEQUENCE [LARGE SCALE GENOMIC DNA]</scope>
    <source>
        <strain evidence="4">Ankara</strain>
        <strain evidence="1">Ankara isolate clone C9</strain>
    </source>
</reference>
<accession>Q4U8X8</accession>
<organism evidence="1 4">
    <name type="scientific">Theileria annulata</name>
    <dbReference type="NCBI Taxonomy" id="5874"/>
    <lineage>
        <taxon>Eukaryota</taxon>
        <taxon>Sar</taxon>
        <taxon>Alveolata</taxon>
        <taxon>Apicomplexa</taxon>
        <taxon>Aconoidasida</taxon>
        <taxon>Piroplasmida</taxon>
        <taxon>Theileriidae</taxon>
        <taxon>Theileria</taxon>
    </lineage>
</organism>
<dbReference type="eggNOG" id="ENOG502QX8E">
    <property type="taxonomic scope" value="Eukaryota"/>
</dbReference>
<sequence>MANISHESLICSDLNKRELKRIQSCGPCEPTEFDSSITIDSYRELPRNLVQGSRIRSSSVHLVYDEQNAEKEEPVTTLSYIYKKIAAFFFVFNRFSLSTEIPSYIPSEIPVVSNEESIAPFVRSFSMLYDLRLKDKIYDTMDYLIKYNRKATDRLVAMITSVPLHLDKFDFYKYFTNFDYSLSECFALFIEQPADVDPSTVDNSDLDKIPDNIKCEIVNKHSLEVISESGPYKCLYEQNVDQIADSSLLDELLCGVSVKKGKVRFFHKIKNLGRKDSKKIKNGSEERVNDYFKQRFSTFTEYLSKRSRDTSGESQNKWNARTYFNVFSRKPSYPDSEPLDDSARERFEDHIRHHTLHWDEVQYDDIEIILRDDNDNSIVKLPYSCRIM</sequence>
<dbReference type="GeneID" id="3862552"/>
<gene>
    <name evidence="1" type="ORF">TA10375</name>
    <name evidence="2" type="ORF">TAT_000363300</name>
    <name evidence="3" type="ORF">TAV_000363300</name>
</gene>
<dbReference type="EMBL" id="CR940353">
    <property type="protein sequence ID" value="CAI76725.1"/>
    <property type="molecule type" value="Genomic_DNA"/>
</dbReference>
<name>Q4U8X8_THEAN</name>
<dbReference type="OMA" id="HWDEVQY"/>
<evidence type="ECO:0000313" key="1">
    <source>
        <dbReference type="EMBL" id="CAI76725.1"/>
    </source>
</evidence>
<protein>
    <submittedName>
        <fullName evidence="1">Uncharacterized protein</fullName>
    </submittedName>
</protein>
<dbReference type="KEGG" id="tan:TA10375"/>
<evidence type="ECO:0000313" key="3">
    <source>
        <dbReference type="EMBL" id="SVP95472.1"/>
    </source>
</evidence>
<dbReference type="EMBL" id="UIVS01000004">
    <property type="protein sequence ID" value="SVP95472.1"/>
    <property type="molecule type" value="Genomic_DNA"/>
</dbReference>
<proteinExistence type="predicted"/>
<keyword evidence="4" id="KW-1185">Reference proteome</keyword>
<dbReference type="OrthoDB" id="360406at2759"/>
<reference evidence="2" key="2">
    <citation type="submission" date="2018-07" db="EMBL/GenBank/DDBJ databases">
        <authorList>
            <person name="Quirk P.G."/>
            <person name="Krulwich T.A."/>
        </authorList>
    </citation>
    <scope>NUCLEOTIDE SEQUENCE</scope>
    <source>
        <strain evidence="2">Anand</strain>
    </source>
</reference>
<dbReference type="InParanoid" id="Q4U8X8"/>
<evidence type="ECO:0000313" key="2">
    <source>
        <dbReference type="EMBL" id="SVP94774.1"/>
    </source>
</evidence>
<dbReference type="VEuPathDB" id="PiroplasmaDB:TA10375"/>
<evidence type="ECO:0000313" key="4">
    <source>
        <dbReference type="Proteomes" id="UP000001950"/>
    </source>
</evidence>
<dbReference type="Proteomes" id="UP000001950">
    <property type="component" value="Chromosome 4"/>
</dbReference>
<dbReference type="AlphaFoldDB" id="Q4U8X8"/>
<dbReference type="RefSeq" id="XP_953350.1">
    <property type="nucleotide sequence ID" value="XM_948257.1"/>
</dbReference>
<dbReference type="EMBL" id="UIVT01000004">
    <property type="protein sequence ID" value="SVP94774.1"/>
    <property type="molecule type" value="Genomic_DNA"/>
</dbReference>